<name>A0A6A8GL06_9EURY</name>
<dbReference type="Pfam" id="PF24035">
    <property type="entry name" value="DUF7344"/>
    <property type="match status" value="1"/>
</dbReference>
<proteinExistence type="predicted"/>
<accession>A0A6A8GL06</accession>
<dbReference type="RefSeq" id="WP_151164579.1">
    <property type="nucleotide sequence ID" value="NZ_WKJO01000002.1"/>
</dbReference>
<gene>
    <name evidence="2" type="ORF">GJR96_16620</name>
</gene>
<dbReference type="Proteomes" id="UP000439022">
    <property type="component" value="Unassembled WGS sequence"/>
</dbReference>
<feature type="domain" description="DUF7344" evidence="1">
    <location>
        <begin position="16"/>
        <end position="87"/>
    </location>
</feature>
<reference evidence="2 3" key="1">
    <citation type="submission" date="2019-11" db="EMBL/GenBank/DDBJ databases">
        <title>Whole genome sequence of Haloferax sp. MBLA0076.</title>
        <authorList>
            <person name="Seo M.-J."/>
            <person name="Cho E.-S."/>
        </authorList>
    </citation>
    <scope>NUCLEOTIDE SEQUENCE [LARGE SCALE GENOMIC DNA]</scope>
    <source>
        <strain evidence="2 3">MBLA0076</strain>
    </source>
</reference>
<organism evidence="2 3">
    <name type="scientific">Haloferax litoreum</name>
    <dbReference type="NCBI Taxonomy" id="2666140"/>
    <lineage>
        <taxon>Archaea</taxon>
        <taxon>Methanobacteriati</taxon>
        <taxon>Methanobacteriota</taxon>
        <taxon>Stenosarchaea group</taxon>
        <taxon>Halobacteria</taxon>
        <taxon>Halobacteriales</taxon>
        <taxon>Haloferacaceae</taxon>
        <taxon>Haloferax</taxon>
    </lineage>
</organism>
<dbReference type="EMBL" id="WKJO01000002">
    <property type="protein sequence ID" value="MRX23569.1"/>
    <property type="molecule type" value="Genomic_DNA"/>
</dbReference>
<sequence length="115" mass="12750">MAREMGGQETDAGGVFEALANPAQRELLFALADANPVDDETLDPAELLTSDGEVDIPERTQIGLYHVHLPKLDEFGFIRWDRENGQICTGDGWNDVAPVLDVIRENEERFPEGVL</sequence>
<evidence type="ECO:0000313" key="2">
    <source>
        <dbReference type="EMBL" id="MRX23569.1"/>
    </source>
</evidence>
<dbReference type="InterPro" id="IPR055768">
    <property type="entry name" value="DUF7344"/>
</dbReference>
<protein>
    <recommendedName>
        <fullName evidence="1">DUF7344 domain-containing protein</fullName>
    </recommendedName>
</protein>
<comment type="caution">
    <text evidence="2">The sequence shown here is derived from an EMBL/GenBank/DDBJ whole genome shotgun (WGS) entry which is preliminary data.</text>
</comment>
<keyword evidence="3" id="KW-1185">Reference proteome</keyword>
<evidence type="ECO:0000259" key="1">
    <source>
        <dbReference type="Pfam" id="PF24035"/>
    </source>
</evidence>
<evidence type="ECO:0000313" key="3">
    <source>
        <dbReference type="Proteomes" id="UP000439022"/>
    </source>
</evidence>
<dbReference type="AlphaFoldDB" id="A0A6A8GL06"/>